<reference evidence="2" key="1">
    <citation type="submission" date="2024-06" db="EMBL/GenBank/DDBJ databases">
        <title>North American crayfish harbour diverse members of the Nudiviridae.</title>
        <authorList>
            <person name="Stratton C."/>
            <person name="Bojko J."/>
        </authorList>
    </citation>
    <scope>NUCLEOTIDE SEQUENCE</scope>
    <source>
        <strain evidence="2">142H</strain>
    </source>
</reference>
<protein>
    <recommendedName>
        <fullName evidence="3">PIF-2</fullName>
    </recommendedName>
</protein>
<accession>A0AAU8GEY1</accession>
<dbReference type="Pfam" id="PF04631">
    <property type="entry name" value="PIF2"/>
    <property type="match status" value="1"/>
</dbReference>
<name>A0AAU8GEY1_9VIRU</name>
<evidence type="ECO:0008006" key="3">
    <source>
        <dbReference type="Google" id="ProtNLM"/>
    </source>
</evidence>
<dbReference type="EMBL" id="PP955094">
    <property type="protein sequence ID" value="XCH39254.1"/>
    <property type="molecule type" value="Genomic_DNA"/>
</dbReference>
<keyword evidence="1" id="KW-0812">Transmembrane</keyword>
<proteinExistence type="predicted"/>
<evidence type="ECO:0000313" key="2">
    <source>
        <dbReference type="EMBL" id="XCH39254.1"/>
    </source>
</evidence>
<feature type="transmembrane region" description="Helical" evidence="1">
    <location>
        <begin position="12"/>
        <end position="29"/>
    </location>
</feature>
<gene>
    <name evidence="2" type="ORF">FpNV_009</name>
</gene>
<evidence type="ECO:0000256" key="1">
    <source>
        <dbReference type="SAM" id="Phobius"/>
    </source>
</evidence>
<organism evidence="2">
    <name type="scientific">Faxonius propinquus nudivirus</name>
    <dbReference type="NCBI Taxonomy" id="3139431"/>
    <lineage>
        <taxon>Viruses</taxon>
        <taxon>Viruses incertae sedis</taxon>
        <taxon>Naldaviricetes</taxon>
        <taxon>Lefavirales</taxon>
        <taxon>Nudiviridae</taxon>
    </lineage>
</organism>
<keyword evidence="1" id="KW-0472">Membrane</keyword>
<keyword evidence="1" id="KW-1133">Transmembrane helix</keyword>
<dbReference type="InterPro" id="IPR006725">
    <property type="entry name" value="PIF2"/>
</dbReference>
<sequence>MMHTRSKIGSLYLIIISITIIFILIYYFASLNIDTSAYFKYLKETNIDFLNKSLIELKNANALVNLPNINIITNNSEVDNIQQCKDGPIFLGETNSNKNYENICKNSCGYNASVVYITNEVEYYSNDQKLTEGVWCILNNIECNPKTGYVISTINSKLCKSKYPRMFGGEAAMDIIACNNELYPATGSVLWDTANNEAVNPLTIIMTHEDETIVDGTYRFVCKFSESDRGNPYIPHPKDRFHPIIDPCNKTITRASYNVHTTISENNWFCECGDFNETRVKHLDESNVKSTCTSCYKEIIADKLKLPYLCFNQFSNYKNALNILPCLNYKDNGNECDSVYLNVTKLSDTTNPIHLGGNDRPYSGILLTVSNKNTVNEKDVSI</sequence>